<dbReference type="GO" id="GO:0004190">
    <property type="term" value="F:aspartic-type endopeptidase activity"/>
    <property type="evidence" value="ECO:0007669"/>
    <property type="project" value="InterPro"/>
</dbReference>
<dbReference type="Proteomes" id="UP000097119">
    <property type="component" value="Genome"/>
</dbReference>
<dbReference type="GO" id="GO:0006508">
    <property type="term" value="P:proteolysis"/>
    <property type="evidence" value="ECO:0007669"/>
    <property type="project" value="UniProtKB-KW"/>
</dbReference>
<dbReference type="EMBL" id="AY590142">
    <property type="protein sequence ID" value="AAU34009.1"/>
    <property type="molecule type" value="Genomic_DNA"/>
</dbReference>
<keyword evidence="4" id="KW-0645">Protease</keyword>
<dbReference type="Gene3D" id="2.40.70.10">
    <property type="entry name" value="Acid Proteases"/>
    <property type="match status" value="1"/>
</dbReference>
<dbReference type="InterPro" id="IPR021109">
    <property type="entry name" value="Peptidase_aspartic_dom_sf"/>
</dbReference>
<evidence type="ECO:0000313" key="4">
    <source>
        <dbReference type="EMBL" id="AAU34009.1"/>
    </source>
</evidence>
<dbReference type="PROSITE" id="PS00141">
    <property type="entry name" value="ASP_PROTEASE"/>
    <property type="match status" value="1"/>
</dbReference>
<proteinExistence type="predicted"/>
<evidence type="ECO:0000256" key="2">
    <source>
        <dbReference type="SAM" id="MobiDB-lite"/>
    </source>
</evidence>
<dbReference type="SUPFAM" id="SSF50630">
    <property type="entry name" value="Acid proteases"/>
    <property type="match status" value="1"/>
</dbReference>
<feature type="region of interest" description="Disordered" evidence="2">
    <location>
        <begin position="1"/>
        <end position="78"/>
    </location>
</feature>
<evidence type="ECO:0000256" key="1">
    <source>
        <dbReference type="ARBA" id="ARBA00022801"/>
    </source>
</evidence>
<gene>
    <name evidence="4" type="primary">pro</name>
</gene>
<dbReference type="MEROPS" id="A02.012"/>
<dbReference type="InterPro" id="IPR001969">
    <property type="entry name" value="Aspartic_peptidase_AS"/>
</dbReference>
<protein>
    <submittedName>
        <fullName evidence="4">Protease</fullName>
    </submittedName>
</protein>
<dbReference type="Pfam" id="PF00077">
    <property type="entry name" value="RVP"/>
    <property type="match status" value="1"/>
</dbReference>
<dbReference type="InterPro" id="IPR001995">
    <property type="entry name" value="Peptidase_A2_cat"/>
</dbReference>
<feature type="compositionally biased region" description="Low complexity" evidence="2">
    <location>
        <begin position="7"/>
        <end position="17"/>
    </location>
</feature>
<dbReference type="PROSITE" id="PS50175">
    <property type="entry name" value="ASP_PROT_RETROV"/>
    <property type="match status" value="1"/>
</dbReference>
<sequence>GQSQGTSSPAKKASPKSTLLPMRESWPLEPRLHPASPTSRPMPPLSRPNPLEKGLPSPKTRHRRARGGSPSTRPPCGCVLPKKLDRGGGLISPQPESAVPVSGPATILPVIPLDPKQRPLIKAEIEVPTNSRKPVQALLDTGADMTVLPLALFPENTPLENTAVVGAGGQTQDQFKIASLPVLIHLPFRTTPIVLTSCLIDTENNWVIIGRDALQQCQGALYLPEAGRPPLILPVQAPAMLGLEHFPKPPEISQFPLNLNASRPCSTWSTELWRQITLNHTLDPEITQCSQLKSPAGPGDSSMT</sequence>
<feature type="domain" description="Peptidase A2" evidence="3">
    <location>
        <begin position="135"/>
        <end position="213"/>
    </location>
</feature>
<dbReference type="InterPro" id="IPR018061">
    <property type="entry name" value="Retropepsins"/>
</dbReference>
<evidence type="ECO:0000313" key="5">
    <source>
        <dbReference type="Proteomes" id="UP000097119"/>
    </source>
</evidence>
<feature type="non-terminal residue" evidence="4">
    <location>
        <position position="1"/>
    </location>
</feature>
<keyword evidence="1" id="KW-0378">Hydrolase</keyword>
<name>Q4QY52_9STL1</name>
<accession>Q4QY52</accession>
<evidence type="ECO:0000259" key="3">
    <source>
        <dbReference type="PROSITE" id="PS50175"/>
    </source>
</evidence>
<reference evidence="4 5" key="1">
    <citation type="journal article" date="2005" name="J. Gen. Virol.">
        <title>Full-genome analysis of a highly divergent simian T-cell lymphotropic virus type 1 strain in Macaca arctoides.</title>
        <authorList>
            <person name="Van Dooren S."/>
            <person name="Meertens L."/>
            <person name="Lemey P."/>
            <person name="Gessain A."/>
            <person name="Vandamme A.M."/>
        </authorList>
    </citation>
    <scope>NUCLEOTIDE SEQUENCE [LARGE SCALE GENOMIC DNA]</scope>
    <source>
        <strain evidence="4">MarB43</strain>
    </source>
</reference>
<organism evidence="4 5">
    <name type="scientific">Simian T-lymphotropic virus 1</name>
    <dbReference type="NCBI Taxonomy" id="33747"/>
    <lineage>
        <taxon>Viruses</taxon>
        <taxon>Riboviria</taxon>
        <taxon>Pararnavirae</taxon>
        <taxon>Artverviricota</taxon>
        <taxon>Revtraviricetes</taxon>
        <taxon>Ortervirales</taxon>
        <taxon>Retroviridae</taxon>
        <taxon>Orthoretrovirinae</taxon>
        <taxon>Deltaretrovirus</taxon>
        <taxon>Deltaretrovirus priTlym1</taxon>
        <taxon>Primate T-lymphotropic virus 1</taxon>
    </lineage>
</organism>